<dbReference type="AlphaFoldDB" id="A0ABC9FHI5"/>
<feature type="region of interest" description="Disordered" evidence="1">
    <location>
        <begin position="76"/>
        <end position="97"/>
    </location>
</feature>
<protein>
    <recommendedName>
        <fullName evidence="2">F-box domain-containing protein</fullName>
    </recommendedName>
</protein>
<organism evidence="3 4">
    <name type="scientific">Urochloa decumbens</name>
    <dbReference type="NCBI Taxonomy" id="240449"/>
    <lineage>
        <taxon>Eukaryota</taxon>
        <taxon>Viridiplantae</taxon>
        <taxon>Streptophyta</taxon>
        <taxon>Embryophyta</taxon>
        <taxon>Tracheophyta</taxon>
        <taxon>Spermatophyta</taxon>
        <taxon>Magnoliopsida</taxon>
        <taxon>Liliopsida</taxon>
        <taxon>Poales</taxon>
        <taxon>Poaceae</taxon>
        <taxon>PACMAD clade</taxon>
        <taxon>Panicoideae</taxon>
        <taxon>Panicodae</taxon>
        <taxon>Paniceae</taxon>
        <taxon>Melinidinae</taxon>
        <taxon>Urochloa</taxon>
    </lineage>
</organism>
<dbReference type="PANTHER" id="PTHR33207">
    <property type="entry name" value="F-BOX DOMAIN CONTAINING PROTEIN-RELATED"/>
    <property type="match status" value="1"/>
</dbReference>
<accession>A0ABC9FHI5</accession>
<evidence type="ECO:0000256" key="1">
    <source>
        <dbReference type="SAM" id="MobiDB-lite"/>
    </source>
</evidence>
<evidence type="ECO:0000313" key="4">
    <source>
        <dbReference type="Proteomes" id="UP001497457"/>
    </source>
</evidence>
<reference evidence="3" key="1">
    <citation type="submission" date="2024-10" db="EMBL/GenBank/DDBJ databases">
        <authorList>
            <person name="Ryan C."/>
        </authorList>
    </citation>
    <scope>NUCLEOTIDE SEQUENCE [LARGE SCALE GENOMIC DNA]</scope>
</reference>
<dbReference type="PROSITE" id="PS50181">
    <property type="entry name" value="FBOX"/>
    <property type="match status" value="1"/>
</dbReference>
<dbReference type="SUPFAM" id="SSF81383">
    <property type="entry name" value="F-box domain"/>
    <property type="match status" value="1"/>
</dbReference>
<sequence length="438" mass="49441">MSIDKPESKMALRKKKSPARPPRTVNDIPDKLLELILLNLTSPVVIIRAAAACRRWRRVLTSIPFLSRLLQRHPHPVAGHYHPQPPSGSCSSPQFVPSSQEISVDRRRFSLDFLPAGGGKSWRLVDSRSSLLLLARKKGGWMRHCFPDLVVCEPLTRFYRLVPRPPEMKRHECLGVFLKVYGNNMPEPNFCVTCVLYESYTGVSGDVGAVRVCVFGWGRRGVRRWRVGPRAAIAAGLHLSVHGKDALQFVGCAVHASFWWVRDENPQRRRLICAHSTAQVSLFVLPEHISRLCVDTSGFRVVDGNDDKVRIVCLEGAYLKVFSRSYWNHGDNDWVLEKQVNFVMATCGLLPGQKECLGNVGAKIVMVSGRCVMLGSEEAEMCLISIELETMRIERFRIGSKRPAAAYPYQLPWPPRFHSCLCQCKWRGKGPCYENCTC</sequence>
<keyword evidence="4" id="KW-1185">Reference proteome</keyword>
<name>A0ABC9FHI5_9POAL</name>
<feature type="compositionally biased region" description="Basic and acidic residues" evidence="1">
    <location>
        <begin position="1"/>
        <end position="10"/>
    </location>
</feature>
<evidence type="ECO:0000313" key="3">
    <source>
        <dbReference type="EMBL" id="CAL5075655.1"/>
    </source>
</evidence>
<dbReference type="InterPro" id="IPR036047">
    <property type="entry name" value="F-box-like_dom_sf"/>
</dbReference>
<feature type="domain" description="F-box" evidence="2">
    <location>
        <begin position="22"/>
        <end position="73"/>
    </location>
</feature>
<dbReference type="InterPro" id="IPR001810">
    <property type="entry name" value="F-box_dom"/>
</dbReference>
<gene>
    <name evidence="3" type="ORF">URODEC1_LOCUS105772</name>
</gene>
<feature type="region of interest" description="Disordered" evidence="1">
    <location>
        <begin position="1"/>
        <end position="24"/>
    </location>
</feature>
<dbReference type="Proteomes" id="UP001497457">
    <property type="component" value="Chromosome 6rd"/>
</dbReference>
<evidence type="ECO:0000259" key="2">
    <source>
        <dbReference type="PROSITE" id="PS50181"/>
    </source>
</evidence>
<dbReference type="EMBL" id="OZ075116">
    <property type="protein sequence ID" value="CAL5075655.1"/>
    <property type="molecule type" value="Genomic_DNA"/>
</dbReference>
<proteinExistence type="predicted"/>